<name>A0A4E9DN64_GIBZA</name>
<protein>
    <submittedName>
        <fullName evidence="1">Uncharacterized protein</fullName>
    </submittedName>
</protein>
<evidence type="ECO:0000313" key="1">
    <source>
        <dbReference type="EMBL" id="VIO53364.1"/>
    </source>
</evidence>
<accession>A0A4E9DN64</accession>
<proteinExistence type="predicted"/>
<dbReference type="AlphaFoldDB" id="A0A4E9DN64"/>
<organism evidence="1">
    <name type="scientific">Gibberella zeae</name>
    <name type="common">Wheat head blight fungus</name>
    <name type="synonym">Fusarium graminearum</name>
    <dbReference type="NCBI Taxonomy" id="5518"/>
    <lineage>
        <taxon>Eukaryota</taxon>
        <taxon>Fungi</taxon>
        <taxon>Dikarya</taxon>
        <taxon>Ascomycota</taxon>
        <taxon>Pezizomycotina</taxon>
        <taxon>Sordariomycetes</taxon>
        <taxon>Hypocreomycetidae</taxon>
        <taxon>Hypocreales</taxon>
        <taxon>Nectriaceae</taxon>
        <taxon>Fusarium</taxon>
    </lineage>
</organism>
<reference evidence="1" key="1">
    <citation type="submission" date="2019-04" db="EMBL/GenBank/DDBJ databases">
        <authorList>
            <person name="Melise S."/>
            <person name="Noan J."/>
            <person name="Okalmin O."/>
        </authorList>
    </citation>
    <scope>NUCLEOTIDE SEQUENCE</scope>
    <source>
        <strain evidence="1">FN9</strain>
    </source>
</reference>
<dbReference type="EMBL" id="CAAKMV010000055">
    <property type="protein sequence ID" value="VIO53364.1"/>
    <property type="molecule type" value="Genomic_DNA"/>
</dbReference>
<sequence length="162" mass="18258">MEDARRINEYRTTKQNRKKSILMRQTRYLLDTGAGKQSIYYLFGMGKGKELFDSIRCKPILLAQCGLFFLLRSFTGSGGTTKTRRWKWKWRVNPGDLEVRLGVDQPDSLCLGGSDTNSPLHHTALHATSCSTSFATSTGLEWIDQINSSVSLDLSCDAMRRA</sequence>
<gene>
    <name evidence="1" type="ORF">FUG_LOCUS72961</name>
</gene>